<protein>
    <recommendedName>
        <fullName evidence="2">TNase-like domain-containing protein</fullName>
    </recommendedName>
</protein>
<accession>A0ABR1GA26</accession>
<dbReference type="SUPFAM" id="SSF50199">
    <property type="entry name" value="Staphylococcal nuclease"/>
    <property type="match status" value="1"/>
</dbReference>
<evidence type="ECO:0000259" key="2">
    <source>
        <dbReference type="SMART" id="SM00318"/>
    </source>
</evidence>
<dbReference type="SMART" id="SM00318">
    <property type="entry name" value="SNc"/>
    <property type="match status" value="1"/>
</dbReference>
<dbReference type="Pfam" id="PF00565">
    <property type="entry name" value="SNase"/>
    <property type="match status" value="1"/>
</dbReference>
<evidence type="ECO:0000313" key="3">
    <source>
        <dbReference type="EMBL" id="KAK7249993.1"/>
    </source>
</evidence>
<evidence type="ECO:0000313" key="4">
    <source>
        <dbReference type="Proteomes" id="UP001363151"/>
    </source>
</evidence>
<dbReference type="Proteomes" id="UP001363151">
    <property type="component" value="Unassembled WGS sequence"/>
</dbReference>
<dbReference type="Pfam" id="PF05901">
    <property type="entry name" value="Excalibur"/>
    <property type="match status" value="1"/>
</dbReference>
<dbReference type="InterPro" id="IPR008613">
    <property type="entry name" value="Excalibur_Ca-bd_domain"/>
</dbReference>
<dbReference type="InterPro" id="IPR035437">
    <property type="entry name" value="SNase_OB-fold_sf"/>
</dbReference>
<dbReference type="InterPro" id="IPR016071">
    <property type="entry name" value="Staphylococal_nuclease_OB-fold"/>
</dbReference>
<name>A0ABR1GA26_AURAN</name>
<sequence>MRLATRRTLPQGITALLALTSPFAPPGNAASFQKDVVVRVLDDDKVKLEALGTVQLAGIRTPTRGVPDCYARVPFVRARALLPRGARVGVSFVEGGGAEIQLADGTSVNAALVREGYAKRRLRKNDDDALASALARAEAAAKREGAGIWTTCEADREVARPTFVATFDDVDFKPAPAKDFGDAPTVVRSCADFSAYEDALAIFERGTPDVRRRLDRDGDGVPCPDLPHTTNRELYRFKKRPSS</sequence>
<feature type="domain" description="TNase-like" evidence="2">
    <location>
        <begin position="31"/>
        <end position="151"/>
    </location>
</feature>
<organism evidence="3 4">
    <name type="scientific">Aureococcus anophagefferens</name>
    <name type="common">Harmful bloom alga</name>
    <dbReference type="NCBI Taxonomy" id="44056"/>
    <lineage>
        <taxon>Eukaryota</taxon>
        <taxon>Sar</taxon>
        <taxon>Stramenopiles</taxon>
        <taxon>Ochrophyta</taxon>
        <taxon>Pelagophyceae</taxon>
        <taxon>Pelagomonadales</taxon>
        <taxon>Pelagomonadaceae</taxon>
        <taxon>Aureococcus</taxon>
    </lineage>
</organism>
<feature type="region of interest" description="Disordered" evidence="1">
    <location>
        <begin position="213"/>
        <end position="243"/>
    </location>
</feature>
<reference evidence="3 4" key="1">
    <citation type="submission" date="2024-03" db="EMBL/GenBank/DDBJ databases">
        <title>Aureococcus anophagefferens CCMP1851 and Kratosvirus quantuckense: Draft genome of a second virus-susceptible host strain in the model system.</title>
        <authorList>
            <person name="Chase E."/>
            <person name="Truchon A.R."/>
            <person name="Schepens W."/>
            <person name="Wilhelm S.W."/>
        </authorList>
    </citation>
    <scope>NUCLEOTIDE SEQUENCE [LARGE SCALE GENOMIC DNA]</scope>
    <source>
        <strain evidence="3 4">CCMP1851</strain>
    </source>
</reference>
<keyword evidence="4" id="KW-1185">Reference proteome</keyword>
<comment type="caution">
    <text evidence="3">The sequence shown here is derived from an EMBL/GenBank/DDBJ whole genome shotgun (WGS) entry which is preliminary data.</text>
</comment>
<evidence type="ECO:0000256" key="1">
    <source>
        <dbReference type="SAM" id="MobiDB-lite"/>
    </source>
</evidence>
<proteinExistence type="predicted"/>
<gene>
    <name evidence="3" type="ORF">SO694_00005699</name>
</gene>
<dbReference type="EMBL" id="JBBJCI010000039">
    <property type="protein sequence ID" value="KAK7249993.1"/>
    <property type="molecule type" value="Genomic_DNA"/>
</dbReference>
<dbReference type="Gene3D" id="2.40.50.90">
    <property type="match status" value="1"/>
</dbReference>